<keyword evidence="4" id="KW-1185">Reference proteome</keyword>
<dbReference type="EMBL" id="JAEVHM010000022">
    <property type="protein sequence ID" value="MBM0231734.1"/>
    <property type="molecule type" value="Genomic_DNA"/>
</dbReference>
<dbReference type="InterPro" id="IPR006158">
    <property type="entry name" value="Cobalamin-bd"/>
</dbReference>
<dbReference type="RefSeq" id="WP_203173237.1">
    <property type="nucleotide sequence ID" value="NZ_JAEVHM010000003.1"/>
</dbReference>
<comment type="caution">
    <text evidence="3">The sequence shown here is derived from an EMBL/GenBank/DDBJ whole genome shotgun (WGS) entry which is preliminary data.</text>
</comment>
<sequence>MHRLNVVLTTTASDSHTWNLIYLELLLQEWGHAVTNLGPCMPPELLLRRCRELTPDLVVVSSVNGLGFGEARTLIPLLRDCPELAETPVVIGGKLGTGVEDEAAEAAELRAAGFDLVVNDSDGLGPFRDFVESMCLRVLR</sequence>
<dbReference type="CDD" id="cd02065">
    <property type="entry name" value="B12-binding_like"/>
    <property type="match status" value="1"/>
</dbReference>
<evidence type="ECO:0000259" key="1">
    <source>
        <dbReference type="PROSITE" id="PS51332"/>
    </source>
</evidence>
<evidence type="ECO:0000313" key="2">
    <source>
        <dbReference type="EMBL" id="MBM0230756.1"/>
    </source>
</evidence>
<dbReference type="PROSITE" id="PS51332">
    <property type="entry name" value="B12_BINDING"/>
    <property type="match status" value="1"/>
</dbReference>
<name>A0ABS1XR48_9ACTN</name>
<dbReference type="EMBL" id="JAEVHM010000003">
    <property type="protein sequence ID" value="MBM0230756.1"/>
    <property type="molecule type" value="Genomic_DNA"/>
</dbReference>
<dbReference type="SUPFAM" id="SSF52242">
    <property type="entry name" value="Cobalamin (vitamin B12)-binding domain"/>
    <property type="match status" value="1"/>
</dbReference>
<proteinExistence type="predicted"/>
<protein>
    <submittedName>
        <fullName evidence="3">Cobalamin B12-binding domain-containing protein</fullName>
    </submittedName>
</protein>
<feature type="domain" description="B12-binding" evidence="1">
    <location>
        <begin position="3"/>
        <end position="140"/>
    </location>
</feature>
<organism evidence="3 4">
    <name type="scientific">Micromonospora parastrephiae</name>
    <dbReference type="NCBI Taxonomy" id="2806101"/>
    <lineage>
        <taxon>Bacteria</taxon>
        <taxon>Bacillati</taxon>
        <taxon>Actinomycetota</taxon>
        <taxon>Actinomycetes</taxon>
        <taxon>Micromonosporales</taxon>
        <taxon>Micromonosporaceae</taxon>
        <taxon>Micromonospora</taxon>
    </lineage>
</organism>
<evidence type="ECO:0000313" key="3">
    <source>
        <dbReference type="EMBL" id="MBM0231734.1"/>
    </source>
</evidence>
<reference evidence="3 4" key="1">
    <citation type="submission" date="2021-01" db="EMBL/GenBank/DDBJ databases">
        <title>Draft genome sequence of Micromonospora sp. strain STR1_7.</title>
        <authorList>
            <person name="Karlyshev A."/>
            <person name="Jawad R."/>
        </authorList>
    </citation>
    <scope>NUCLEOTIDE SEQUENCE [LARGE SCALE GENOMIC DNA]</scope>
    <source>
        <strain evidence="3 4">STR1-7</strain>
    </source>
</reference>
<dbReference type="Proteomes" id="UP000601027">
    <property type="component" value="Unassembled WGS sequence"/>
</dbReference>
<dbReference type="InterPro" id="IPR036724">
    <property type="entry name" value="Cobalamin-bd_sf"/>
</dbReference>
<evidence type="ECO:0000313" key="4">
    <source>
        <dbReference type="Proteomes" id="UP000601027"/>
    </source>
</evidence>
<dbReference type="Pfam" id="PF02310">
    <property type="entry name" value="B12-binding"/>
    <property type="match status" value="1"/>
</dbReference>
<gene>
    <name evidence="2" type="ORF">JNW91_02000</name>
    <name evidence="3" type="ORF">JNW91_07595</name>
</gene>
<accession>A0ABS1XR48</accession>
<dbReference type="Gene3D" id="3.40.50.280">
    <property type="entry name" value="Cobalamin-binding domain"/>
    <property type="match status" value="1"/>
</dbReference>